<dbReference type="InterPro" id="IPR036388">
    <property type="entry name" value="WH-like_DNA-bd_sf"/>
</dbReference>
<organism evidence="3 4">
    <name type="scientific">Klenkia brasiliensis</name>
    <dbReference type="NCBI Taxonomy" id="333142"/>
    <lineage>
        <taxon>Bacteria</taxon>
        <taxon>Bacillati</taxon>
        <taxon>Actinomycetota</taxon>
        <taxon>Actinomycetes</taxon>
        <taxon>Geodermatophilales</taxon>
        <taxon>Geodermatophilaceae</taxon>
        <taxon>Klenkia</taxon>
    </lineage>
</organism>
<dbReference type="Pfam" id="PF12802">
    <property type="entry name" value="MarR_2"/>
    <property type="match status" value="1"/>
</dbReference>
<dbReference type="GO" id="GO:0006950">
    <property type="term" value="P:response to stress"/>
    <property type="evidence" value="ECO:0007669"/>
    <property type="project" value="TreeGrafter"/>
</dbReference>
<dbReference type="InterPro" id="IPR039422">
    <property type="entry name" value="MarR/SlyA-like"/>
</dbReference>
<dbReference type="GO" id="GO:0003677">
    <property type="term" value="F:DNA binding"/>
    <property type="evidence" value="ECO:0007669"/>
    <property type="project" value="UniProtKB-KW"/>
</dbReference>
<dbReference type="SMART" id="SM00347">
    <property type="entry name" value="HTH_MARR"/>
    <property type="match status" value="1"/>
</dbReference>
<feature type="domain" description="HTH marR-type" evidence="2">
    <location>
        <begin position="46"/>
        <end position="180"/>
    </location>
</feature>
<reference evidence="4" key="1">
    <citation type="submission" date="2016-10" db="EMBL/GenBank/DDBJ databases">
        <authorList>
            <person name="Varghese N."/>
            <person name="Submissions S."/>
        </authorList>
    </citation>
    <scope>NUCLEOTIDE SEQUENCE [LARGE SCALE GENOMIC DNA]</scope>
    <source>
        <strain evidence="4">DSM 44526</strain>
    </source>
</reference>
<sequence length="182" mass="19183">MAADQERHGRYGRPRPSHAGRAGGAAVPPRDLRGMAGAAPGPAETWLRIGQAHERVSRRLDGALRAQHGLSLADLRLLRLVDAVHGERMSVGRLADEVGSSPAGVGQALARLAEDGWVTRERGATDRRTTCARLTERGRERMAEAGGTHDRLLAHLLGALGAAAGPVTDALTRLGAAARPPR</sequence>
<keyword evidence="4" id="KW-1185">Reference proteome</keyword>
<evidence type="ECO:0000256" key="1">
    <source>
        <dbReference type="SAM" id="MobiDB-lite"/>
    </source>
</evidence>
<keyword evidence="3" id="KW-0238">DNA-binding</keyword>
<accession>A0A1G7MMI5</accession>
<dbReference type="AlphaFoldDB" id="A0A1G7MMI5"/>
<dbReference type="PROSITE" id="PS50995">
    <property type="entry name" value="HTH_MARR_2"/>
    <property type="match status" value="1"/>
</dbReference>
<dbReference type="PANTHER" id="PTHR33164:SF103">
    <property type="entry name" value="REGULATORY PROTEIN MARR"/>
    <property type="match status" value="1"/>
</dbReference>
<dbReference type="GO" id="GO:0003700">
    <property type="term" value="F:DNA-binding transcription factor activity"/>
    <property type="evidence" value="ECO:0007669"/>
    <property type="project" value="InterPro"/>
</dbReference>
<dbReference type="Gene3D" id="1.10.10.10">
    <property type="entry name" value="Winged helix-like DNA-binding domain superfamily/Winged helix DNA-binding domain"/>
    <property type="match status" value="1"/>
</dbReference>
<dbReference type="Proteomes" id="UP000198863">
    <property type="component" value="Unassembled WGS sequence"/>
</dbReference>
<dbReference type="InterPro" id="IPR011991">
    <property type="entry name" value="ArsR-like_HTH"/>
</dbReference>
<feature type="region of interest" description="Disordered" evidence="1">
    <location>
        <begin position="1"/>
        <end position="39"/>
    </location>
</feature>
<protein>
    <submittedName>
        <fullName evidence="3">DNA-binding transcriptional regulator, MarR family</fullName>
    </submittedName>
</protein>
<dbReference type="CDD" id="cd00090">
    <property type="entry name" value="HTH_ARSR"/>
    <property type="match status" value="1"/>
</dbReference>
<evidence type="ECO:0000313" key="3">
    <source>
        <dbReference type="EMBL" id="SDF62982.1"/>
    </source>
</evidence>
<gene>
    <name evidence="3" type="ORF">SAMN05660324_0715</name>
</gene>
<dbReference type="EMBL" id="FNCF01000001">
    <property type="protein sequence ID" value="SDF62982.1"/>
    <property type="molecule type" value="Genomic_DNA"/>
</dbReference>
<evidence type="ECO:0000259" key="2">
    <source>
        <dbReference type="PROSITE" id="PS50995"/>
    </source>
</evidence>
<proteinExistence type="predicted"/>
<dbReference type="InterPro" id="IPR036390">
    <property type="entry name" value="WH_DNA-bd_sf"/>
</dbReference>
<evidence type="ECO:0000313" key="4">
    <source>
        <dbReference type="Proteomes" id="UP000198863"/>
    </source>
</evidence>
<dbReference type="RefSeq" id="WP_242658110.1">
    <property type="nucleotide sequence ID" value="NZ_FNCF01000001.1"/>
</dbReference>
<dbReference type="InterPro" id="IPR000835">
    <property type="entry name" value="HTH_MarR-typ"/>
</dbReference>
<dbReference type="PANTHER" id="PTHR33164">
    <property type="entry name" value="TRANSCRIPTIONAL REGULATOR, MARR FAMILY"/>
    <property type="match status" value="1"/>
</dbReference>
<dbReference type="SUPFAM" id="SSF46785">
    <property type="entry name" value="Winged helix' DNA-binding domain"/>
    <property type="match status" value="1"/>
</dbReference>
<name>A0A1G7MMI5_9ACTN</name>